<comment type="function">
    <text evidence="22">Glycosyltransferase that generates the core 1 O-glycan Gal-beta1-3GalNAc-alpha1-Ser/Thr (T antigen), which is a precursor for many extended O-glycans in glycoproteins.</text>
</comment>
<keyword evidence="12" id="KW-0735">Signal-anchor</keyword>
<keyword evidence="8" id="KW-0808">Transferase</keyword>
<evidence type="ECO:0000256" key="19">
    <source>
        <dbReference type="ARBA" id="ARBA00041226"/>
    </source>
</evidence>
<dbReference type="STRING" id="6669.E9GVG7"/>
<evidence type="ECO:0000256" key="5">
    <source>
        <dbReference type="ARBA" id="ARBA00011748"/>
    </source>
</evidence>
<evidence type="ECO:0000256" key="9">
    <source>
        <dbReference type="ARBA" id="ARBA00022692"/>
    </source>
</evidence>
<dbReference type="GO" id="GO:0000166">
    <property type="term" value="F:nucleotide binding"/>
    <property type="evidence" value="ECO:0007669"/>
    <property type="project" value="UniProtKB-KW"/>
</dbReference>
<sequence length="258" mass="30161">DEKGRDLGDQVRVLCWILTSPENHETRALAVKETWGKRCNILLFMSSANDSTLPSVELAVREGRNGLWGKTREAFRYAWDRYQDEVDWFLKADDDTYVIVENLRYFLSAFNTSLPLWFGHKFKAIVKSGYFSGGAGYVLSKEATRRFVKEGYFNALLCRHDHEGAEDAEMGKCMENLKVLTMDTRDSKGRGRFHPFVPDNVYFPGNITQDYWYWKNIYYAPKKGRECCSDSTISFHYVDTKMMRLLDFFLYQIRPYGI</sequence>
<comment type="similarity">
    <text evidence="4">Belongs to the glycosyltransferase 31 family. Beta3-Gal-T subfamily.</text>
</comment>
<dbReference type="FunFam" id="3.90.550.50:FF:000017">
    <property type="entry name" value="Glycoprotein-N-acetylgalactosamine 3-beta-galactosyltransferase 1"/>
    <property type="match status" value="1"/>
</dbReference>
<gene>
    <name evidence="24" type="ORF">DAPPUDRAFT_24774</name>
</gene>
<evidence type="ECO:0000256" key="18">
    <source>
        <dbReference type="ARBA" id="ARBA00040898"/>
    </source>
</evidence>
<dbReference type="Gene3D" id="3.90.550.50">
    <property type="match status" value="1"/>
</dbReference>
<reference evidence="24 25" key="1">
    <citation type="journal article" date="2011" name="Science">
        <title>The ecoresponsive genome of Daphnia pulex.</title>
        <authorList>
            <person name="Colbourne J.K."/>
            <person name="Pfrender M.E."/>
            <person name="Gilbert D."/>
            <person name="Thomas W.K."/>
            <person name="Tucker A."/>
            <person name="Oakley T.H."/>
            <person name="Tokishita S."/>
            <person name="Aerts A."/>
            <person name="Arnold G.J."/>
            <person name="Basu M.K."/>
            <person name="Bauer D.J."/>
            <person name="Caceres C.E."/>
            <person name="Carmel L."/>
            <person name="Casola C."/>
            <person name="Choi J.H."/>
            <person name="Detter J.C."/>
            <person name="Dong Q."/>
            <person name="Dusheyko S."/>
            <person name="Eads B.D."/>
            <person name="Frohlich T."/>
            <person name="Geiler-Samerotte K.A."/>
            <person name="Gerlach D."/>
            <person name="Hatcher P."/>
            <person name="Jogdeo S."/>
            <person name="Krijgsveld J."/>
            <person name="Kriventseva E.V."/>
            <person name="Kultz D."/>
            <person name="Laforsch C."/>
            <person name="Lindquist E."/>
            <person name="Lopez J."/>
            <person name="Manak J.R."/>
            <person name="Muller J."/>
            <person name="Pangilinan J."/>
            <person name="Patwardhan R.P."/>
            <person name="Pitluck S."/>
            <person name="Pritham E.J."/>
            <person name="Rechtsteiner A."/>
            <person name="Rho M."/>
            <person name="Rogozin I.B."/>
            <person name="Sakarya O."/>
            <person name="Salamov A."/>
            <person name="Schaack S."/>
            <person name="Shapiro H."/>
            <person name="Shiga Y."/>
            <person name="Skalitzky C."/>
            <person name="Smith Z."/>
            <person name="Souvorov A."/>
            <person name="Sung W."/>
            <person name="Tang Z."/>
            <person name="Tsuchiya D."/>
            <person name="Tu H."/>
            <person name="Vos H."/>
            <person name="Wang M."/>
            <person name="Wolf Y.I."/>
            <person name="Yamagata H."/>
            <person name="Yamada T."/>
            <person name="Ye Y."/>
            <person name="Shaw J.R."/>
            <person name="Andrews J."/>
            <person name="Crease T.J."/>
            <person name="Tang H."/>
            <person name="Lucas S.M."/>
            <person name="Robertson H.M."/>
            <person name="Bork P."/>
            <person name="Koonin E.V."/>
            <person name="Zdobnov E.M."/>
            <person name="Grigoriev I.V."/>
            <person name="Lynch M."/>
            <person name="Boore J.L."/>
        </authorList>
    </citation>
    <scope>NUCLEOTIDE SEQUENCE [LARGE SCALE GENOMIC DNA]</scope>
</reference>
<evidence type="ECO:0000313" key="24">
    <source>
        <dbReference type="EMBL" id="EFX76412.1"/>
    </source>
</evidence>
<dbReference type="Pfam" id="PF02434">
    <property type="entry name" value="Fringe"/>
    <property type="match status" value="1"/>
</dbReference>
<evidence type="ECO:0000259" key="23">
    <source>
        <dbReference type="Pfam" id="PF02434"/>
    </source>
</evidence>
<evidence type="ECO:0000256" key="7">
    <source>
        <dbReference type="ARBA" id="ARBA00022676"/>
    </source>
</evidence>
<dbReference type="PANTHER" id="PTHR23033">
    <property type="entry name" value="BETA1,3-GALACTOSYLTRANSFERASE"/>
    <property type="match status" value="1"/>
</dbReference>
<evidence type="ECO:0000256" key="16">
    <source>
        <dbReference type="ARBA" id="ARBA00023180"/>
    </source>
</evidence>
<evidence type="ECO:0000256" key="2">
    <source>
        <dbReference type="ARBA" id="ARBA00004606"/>
    </source>
</evidence>
<keyword evidence="16" id="KW-0325">Glycoprotein</keyword>
<comment type="pathway">
    <text evidence="3">Protein modification; protein glycosylation.</text>
</comment>
<comment type="subunit">
    <text evidence="5">Homodimer; disulfide-linked.</text>
</comment>
<dbReference type="GO" id="GO:0016020">
    <property type="term" value="C:membrane"/>
    <property type="evidence" value="ECO:0007669"/>
    <property type="project" value="UniProtKB-SubCell"/>
</dbReference>
<evidence type="ECO:0000256" key="10">
    <source>
        <dbReference type="ARBA" id="ARBA00022723"/>
    </source>
</evidence>
<keyword evidence="15" id="KW-1015">Disulfide bond</keyword>
<keyword evidence="14" id="KW-0472">Membrane</keyword>
<evidence type="ECO:0000256" key="6">
    <source>
        <dbReference type="ARBA" id="ARBA00012557"/>
    </source>
</evidence>
<proteinExistence type="inferred from homology"/>
<comment type="subcellular location">
    <subcellularLocation>
        <location evidence="2">Membrane</location>
        <topology evidence="2">Single-pass type II membrane protein</topology>
    </subcellularLocation>
</comment>
<dbReference type="KEGG" id="dpx:DAPPUDRAFT_24774"/>
<evidence type="ECO:0000256" key="1">
    <source>
        <dbReference type="ARBA" id="ARBA00001936"/>
    </source>
</evidence>
<evidence type="ECO:0000256" key="15">
    <source>
        <dbReference type="ARBA" id="ARBA00023157"/>
    </source>
</evidence>
<keyword evidence="9" id="KW-0812">Transmembrane</keyword>
<organism evidence="24 25">
    <name type="scientific">Daphnia pulex</name>
    <name type="common">Water flea</name>
    <dbReference type="NCBI Taxonomy" id="6669"/>
    <lineage>
        <taxon>Eukaryota</taxon>
        <taxon>Metazoa</taxon>
        <taxon>Ecdysozoa</taxon>
        <taxon>Arthropoda</taxon>
        <taxon>Crustacea</taxon>
        <taxon>Branchiopoda</taxon>
        <taxon>Diplostraca</taxon>
        <taxon>Cladocera</taxon>
        <taxon>Anomopoda</taxon>
        <taxon>Daphniidae</taxon>
        <taxon>Daphnia</taxon>
    </lineage>
</organism>
<dbReference type="UniPathway" id="UPA00378"/>
<evidence type="ECO:0000313" key="25">
    <source>
        <dbReference type="Proteomes" id="UP000000305"/>
    </source>
</evidence>
<feature type="non-terminal residue" evidence="24">
    <location>
        <position position="258"/>
    </location>
</feature>
<dbReference type="InParanoid" id="E9GVG7"/>
<evidence type="ECO:0000256" key="20">
    <source>
        <dbReference type="ARBA" id="ARBA00042009"/>
    </source>
</evidence>
<keyword evidence="10" id="KW-0479">Metal-binding</keyword>
<comment type="cofactor">
    <cofactor evidence="1">
        <name>Mn(2+)</name>
        <dbReference type="ChEBI" id="CHEBI:29035"/>
    </cofactor>
</comment>
<feature type="non-terminal residue" evidence="24">
    <location>
        <position position="1"/>
    </location>
</feature>
<dbReference type="GO" id="GO:0030145">
    <property type="term" value="F:manganese ion binding"/>
    <property type="evidence" value="ECO:0007669"/>
    <property type="project" value="UniProtKB-ARBA"/>
</dbReference>
<keyword evidence="13" id="KW-1133">Transmembrane helix</keyword>
<evidence type="ECO:0000256" key="13">
    <source>
        <dbReference type="ARBA" id="ARBA00022989"/>
    </source>
</evidence>
<dbReference type="AlphaFoldDB" id="E9GVG7"/>
<keyword evidence="25" id="KW-1185">Reference proteome</keyword>
<evidence type="ECO:0000256" key="14">
    <source>
        <dbReference type="ARBA" id="ARBA00023136"/>
    </source>
</evidence>
<keyword evidence="11" id="KW-0547">Nucleotide-binding</keyword>
<dbReference type="GO" id="GO:0016263">
    <property type="term" value="F:glycoprotein-N-acetylgalactosamine 3-beta-galactosyltransferase activity"/>
    <property type="evidence" value="ECO:0000318"/>
    <property type="project" value="GO_Central"/>
</dbReference>
<name>E9GVG7_DAPPU</name>
<accession>E9GVG7</accession>
<dbReference type="EMBL" id="GL732568">
    <property type="protein sequence ID" value="EFX76412.1"/>
    <property type="molecule type" value="Genomic_DNA"/>
</dbReference>
<keyword evidence="17" id="KW-0464">Manganese</keyword>
<protein>
    <recommendedName>
        <fullName evidence="18">Glycoprotein-N-acetylgalactosamine 3-beta-galactosyltransferase 1</fullName>
        <ecNumber evidence="6">2.4.1.122</ecNumber>
    </recommendedName>
    <alternativeName>
        <fullName evidence="20">Core 1 O-glycan T-synthase</fullName>
    </alternativeName>
    <alternativeName>
        <fullName evidence="21">Core 1 UDP-galactose:N-acetylgalactosamine-alpha-R beta 1,3-galactosyltransferase 1</fullName>
    </alternativeName>
    <alternativeName>
        <fullName evidence="19">Core 1 beta1,3-galactosyltransferase 1</fullName>
    </alternativeName>
</protein>
<evidence type="ECO:0000256" key="3">
    <source>
        <dbReference type="ARBA" id="ARBA00004922"/>
    </source>
</evidence>
<evidence type="ECO:0000256" key="12">
    <source>
        <dbReference type="ARBA" id="ARBA00022968"/>
    </source>
</evidence>
<feature type="domain" description="Fringe-like glycosyltransferase" evidence="23">
    <location>
        <begin position="17"/>
        <end position="181"/>
    </location>
</feature>
<dbReference type="PANTHER" id="PTHR23033:SF14">
    <property type="entry name" value="GLYCOPROTEIN-N-ACETYLGALACTOSAMINE 3-BETA-GALACTOSYLTRANSFERASE 1-RELATED"/>
    <property type="match status" value="1"/>
</dbReference>
<dbReference type="EC" id="2.4.1.122" evidence="6"/>
<dbReference type="eggNOG" id="KOG2246">
    <property type="taxonomic scope" value="Eukaryota"/>
</dbReference>
<keyword evidence="7" id="KW-0328">Glycosyltransferase</keyword>
<dbReference type="InterPro" id="IPR003378">
    <property type="entry name" value="Fringe-like_glycosylTrfase"/>
</dbReference>
<dbReference type="OrthoDB" id="414175at2759"/>
<evidence type="ECO:0000256" key="22">
    <source>
        <dbReference type="ARBA" id="ARBA00059245"/>
    </source>
</evidence>
<dbReference type="Proteomes" id="UP000000305">
    <property type="component" value="Unassembled WGS sequence"/>
</dbReference>
<evidence type="ECO:0000256" key="21">
    <source>
        <dbReference type="ARBA" id="ARBA00043065"/>
    </source>
</evidence>
<dbReference type="OMA" id="AKSHAWN"/>
<dbReference type="HOGENOM" id="CLU_035857_1_1_1"/>
<evidence type="ECO:0000256" key="8">
    <source>
        <dbReference type="ARBA" id="ARBA00022679"/>
    </source>
</evidence>
<dbReference type="InterPro" id="IPR026050">
    <property type="entry name" value="C1GALT1/C1GALT1_chp1"/>
</dbReference>
<evidence type="ECO:0000256" key="17">
    <source>
        <dbReference type="ARBA" id="ARBA00023211"/>
    </source>
</evidence>
<evidence type="ECO:0000256" key="11">
    <source>
        <dbReference type="ARBA" id="ARBA00022741"/>
    </source>
</evidence>
<evidence type="ECO:0000256" key="4">
    <source>
        <dbReference type="ARBA" id="ARBA00006462"/>
    </source>
</evidence>